<dbReference type="PANTHER" id="PTHR47429:SF7">
    <property type="entry name" value="GATA-FACTOR"/>
    <property type="match status" value="1"/>
</dbReference>
<evidence type="ECO:0000313" key="17">
    <source>
        <dbReference type="EMBL" id="GAN05561.1"/>
    </source>
</evidence>
<dbReference type="GO" id="GO:0003677">
    <property type="term" value="F:DNA binding"/>
    <property type="evidence" value="ECO:0007669"/>
    <property type="project" value="UniProtKB-KW"/>
</dbReference>
<dbReference type="InterPro" id="IPR013655">
    <property type="entry name" value="PAS_fold_3"/>
</dbReference>
<feature type="compositionally biased region" description="Polar residues" evidence="15">
    <location>
        <begin position="92"/>
        <end position="112"/>
    </location>
</feature>
<dbReference type="STRING" id="91626.A0A0C9M6P5"/>
<evidence type="ECO:0000256" key="13">
    <source>
        <dbReference type="ARBA" id="ARBA00023163"/>
    </source>
</evidence>
<dbReference type="InterPro" id="IPR001610">
    <property type="entry name" value="PAC"/>
</dbReference>
<dbReference type="FunFam" id="3.30.450.20:FF:000064">
    <property type="entry name" value="Vivid PAS protein VVD"/>
    <property type="match status" value="1"/>
</dbReference>
<sequence>MDPFQSLGQFNPQIYESSNVPPSSDKLFSFSGFQAGLMTNQASSTQAPNANLQQQQPRPPSIPSQQHFIRPPQQQQPFVPPQQAPSALHPAPSQSQHPMIQPSGTTSMSHFQPSASPPAIPSAPIASSTSNQGDSGRYSGMYANTGFDMLSILSRVANRPNPQINLGPVDLSCSFVVVDAKQYDFPLVYASPMFERLTGYAPSEVIGRNCRFLQAPDGRVAIGSRRKYTDNTTVYHIKTHMVQGKESQSSIINYRKTGQPFVNLLTVIPIAWESSEDIDYFIGLQVDLVEQPNSIFQSMKDGTYTVSYRNSTIPPSIQAGLSINADPSNAMAEPITEWTRPVSPKPMYNANISQQPHHASLVLSNKNVPITESTTLPSQQQQQKQHQPSQSQQHHAGQPSEAEPPMDVETLIKEASTDEGKFRRCWHELLLDQSPDFIHVLTIKGIFLYCSDSTAQLLEYEPSELVGKSLKAICHPSDITTVMRELKQSSNHSTEPVNLIYRVRRKNSGYMWIECCGKLRNEDGRGRKYVVLSGRERPVYQLPRSALTVGNKAHCTRTSSTMPDREDHEFWGKLSADGLLLYVSWTVANVLGSPPSEIIGTSLYQLLRSNRTTDLTRALAEVKEGKIVYLKHALLDNTGVEVMVATTFYPDGKASLQEQPSFVLMQTKVLDEETTLADEEPVFVSMDPDVKKKGRADMSLPNVDSNGVVTPAPQNISTAERVVEELDIGRDTNWQYELHQLRISNKKMRDDLSILIQRAKEAGNKEDTIVCSACFRRFDGSMIDTQEYSPDEPLLCNACSLREIQQSSNNTSNVQ</sequence>
<protein>
    <submittedName>
        <fullName evidence="17">White collar 1 protein</fullName>
    </submittedName>
</protein>
<evidence type="ECO:0000256" key="7">
    <source>
        <dbReference type="ARBA" id="ARBA00022771"/>
    </source>
</evidence>
<dbReference type="SUPFAM" id="SSF55785">
    <property type="entry name" value="PYP-like sensor domain (PAS domain)"/>
    <property type="match status" value="3"/>
</dbReference>
<evidence type="ECO:0000256" key="8">
    <source>
        <dbReference type="ARBA" id="ARBA00022833"/>
    </source>
</evidence>
<dbReference type="GO" id="GO:0005634">
    <property type="term" value="C:nucleus"/>
    <property type="evidence" value="ECO:0007669"/>
    <property type="project" value="TreeGrafter"/>
</dbReference>
<keyword evidence="5" id="KW-0479">Metal-binding</keyword>
<dbReference type="GO" id="GO:0009881">
    <property type="term" value="F:photoreceptor activity"/>
    <property type="evidence" value="ECO:0007669"/>
    <property type="project" value="UniProtKB-KW"/>
</dbReference>
<feature type="compositionally biased region" description="Polar residues" evidence="15">
    <location>
        <begin position="1"/>
        <end position="22"/>
    </location>
</feature>
<organism evidence="17">
    <name type="scientific">Mucor ambiguus</name>
    <dbReference type="NCBI Taxonomy" id="91626"/>
    <lineage>
        <taxon>Eukaryota</taxon>
        <taxon>Fungi</taxon>
        <taxon>Fungi incertae sedis</taxon>
        <taxon>Mucoromycota</taxon>
        <taxon>Mucoromycotina</taxon>
        <taxon>Mucoromycetes</taxon>
        <taxon>Mucorales</taxon>
        <taxon>Mucorineae</taxon>
        <taxon>Mucoraceae</taxon>
        <taxon>Mucor</taxon>
    </lineage>
</organism>
<feature type="compositionally biased region" description="Low complexity" evidence="15">
    <location>
        <begin position="377"/>
        <end position="400"/>
    </location>
</feature>
<dbReference type="Proteomes" id="UP000053815">
    <property type="component" value="Unassembled WGS sequence"/>
</dbReference>
<feature type="compositionally biased region" description="Low complexity" evidence="15">
    <location>
        <begin position="46"/>
        <end position="56"/>
    </location>
</feature>
<accession>A0A0C9M6P5</accession>
<evidence type="ECO:0000256" key="3">
    <source>
        <dbReference type="ARBA" id="ARBA00022630"/>
    </source>
</evidence>
<dbReference type="SMR" id="A0A0C9M6P5"/>
<keyword evidence="18" id="KW-1185">Reference proteome</keyword>
<evidence type="ECO:0000256" key="4">
    <source>
        <dbReference type="ARBA" id="ARBA00022643"/>
    </source>
</evidence>
<keyword evidence="3" id="KW-0285">Flavoprotein</keyword>
<feature type="region of interest" description="Disordered" evidence="15">
    <location>
        <begin position="1"/>
        <end position="137"/>
    </location>
</feature>
<evidence type="ECO:0000256" key="9">
    <source>
        <dbReference type="ARBA" id="ARBA00022991"/>
    </source>
</evidence>
<keyword evidence="9" id="KW-0157">Chromophore</keyword>
<dbReference type="AlphaFoldDB" id="A0A0C9M6P5"/>
<evidence type="ECO:0000256" key="10">
    <source>
        <dbReference type="ARBA" id="ARBA00023015"/>
    </source>
</evidence>
<dbReference type="Pfam" id="PF13426">
    <property type="entry name" value="PAS_9"/>
    <property type="match status" value="2"/>
</dbReference>
<evidence type="ECO:0000256" key="12">
    <source>
        <dbReference type="ARBA" id="ARBA00023159"/>
    </source>
</evidence>
<dbReference type="CDD" id="cd00130">
    <property type="entry name" value="PAS"/>
    <property type="match status" value="3"/>
</dbReference>
<evidence type="ECO:0000256" key="1">
    <source>
        <dbReference type="ARBA" id="ARBA00022543"/>
    </source>
</evidence>
<dbReference type="Gene3D" id="3.30.450.20">
    <property type="entry name" value="PAS domain"/>
    <property type="match status" value="3"/>
</dbReference>
<evidence type="ECO:0000256" key="2">
    <source>
        <dbReference type="ARBA" id="ARBA00022606"/>
    </source>
</evidence>
<dbReference type="NCBIfam" id="TIGR00229">
    <property type="entry name" value="sensory_box"/>
    <property type="match status" value="1"/>
</dbReference>
<dbReference type="InterPro" id="IPR000014">
    <property type="entry name" value="PAS"/>
</dbReference>
<feature type="compositionally biased region" description="Low complexity" evidence="15">
    <location>
        <begin position="63"/>
        <end position="77"/>
    </location>
</feature>
<dbReference type="PANTHER" id="PTHR47429">
    <property type="entry name" value="PROTEIN TWIN LOV 1"/>
    <property type="match status" value="1"/>
</dbReference>
<keyword evidence="7" id="KW-0863">Zinc-finger</keyword>
<evidence type="ECO:0000313" key="18">
    <source>
        <dbReference type="Proteomes" id="UP000053815"/>
    </source>
</evidence>
<keyword evidence="1" id="KW-0600">Photoreceptor protein</keyword>
<dbReference type="SMART" id="SM00086">
    <property type="entry name" value="PAC"/>
    <property type="match status" value="2"/>
</dbReference>
<reference evidence="17" key="1">
    <citation type="submission" date="2014-09" db="EMBL/GenBank/DDBJ databases">
        <title>Draft genome sequence of an oleaginous Mucoromycotina fungus Mucor ambiguus NBRC6742.</title>
        <authorList>
            <person name="Takeda I."/>
            <person name="Yamane N."/>
            <person name="Morita T."/>
            <person name="Tamano K."/>
            <person name="Machida M."/>
            <person name="Baker S."/>
            <person name="Koike H."/>
        </authorList>
    </citation>
    <scope>NUCLEOTIDE SEQUENCE</scope>
    <source>
        <strain evidence="17">NBRC 6742</strain>
    </source>
</reference>
<evidence type="ECO:0000256" key="11">
    <source>
        <dbReference type="ARBA" id="ARBA00023125"/>
    </source>
</evidence>
<evidence type="ECO:0000256" key="6">
    <source>
        <dbReference type="ARBA" id="ARBA00022737"/>
    </source>
</evidence>
<feature type="domain" description="PAS" evidence="16">
    <location>
        <begin position="430"/>
        <end position="493"/>
    </location>
</feature>
<evidence type="ECO:0000259" key="16">
    <source>
        <dbReference type="PROSITE" id="PS50112"/>
    </source>
</evidence>
<evidence type="ECO:0000256" key="5">
    <source>
        <dbReference type="ARBA" id="ARBA00022723"/>
    </source>
</evidence>
<proteinExistence type="predicted"/>
<keyword evidence="8" id="KW-0862">Zinc</keyword>
<evidence type="ECO:0000256" key="14">
    <source>
        <dbReference type="ARBA" id="ARBA00023170"/>
    </source>
</evidence>
<keyword evidence="11" id="KW-0238">DNA-binding</keyword>
<dbReference type="GO" id="GO:0008270">
    <property type="term" value="F:zinc ion binding"/>
    <property type="evidence" value="ECO:0007669"/>
    <property type="project" value="UniProtKB-KW"/>
</dbReference>
<gene>
    <name evidence="17" type="ORF">MAM1_0095d05032</name>
</gene>
<dbReference type="OrthoDB" id="447251at2759"/>
<feature type="domain" description="PAS" evidence="16">
    <location>
        <begin position="574"/>
        <end position="626"/>
    </location>
</feature>
<keyword evidence="13" id="KW-0804">Transcription</keyword>
<keyword evidence="4" id="KW-0288">FMN</keyword>
<dbReference type="Pfam" id="PF08447">
    <property type="entry name" value="PAS_3"/>
    <property type="match status" value="1"/>
</dbReference>
<evidence type="ECO:0000256" key="15">
    <source>
        <dbReference type="SAM" id="MobiDB-lite"/>
    </source>
</evidence>
<dbReference type="SMART" id="SM00091">
    <property type="entry name" value="PAS"/>
    <property type="match status" value="3"/>
</dbReference>
<name>A0A0C9M6P5_9FUNG</name>
<dbReference type="InterPro" id="IPR035965">
    <property type="entry name" value="PAS-like_dom_sf"/>
</dbReference>
<keyword evidence="14" id="KW-0675">Receptor</keyword>
<keyword evidence="6" id="KW-0677">Repeat</keyword>
<feature type="region of interest" description="Disordered" evidence="15">
    <location>
        <begin position="374"/>
        <end position="404"/>
    </location>
</feature>
<dbReference type="EMBL" id="DF836384">
    <property type="protein sequence ID" value="GAN05561.1"/>
    <property type="molecule type" value="Genomic_DNA"/>
</dbReference>
<dbReference type="PROSITE" id="PS50112">
    <property type="entry name" value="PAS"/>
    <property type="match status" value="3"/>
</dbReference>
<feature type="domain" description="PAS" evidence="16">
    <location>
        <begin position="175"/>
        <end position="209"/>
    </location>
</feature>
<keyword evidence="2" id="KW-0716">Sensory transduction</keyword>
<keyword evidence="10" id="KW-0805">Transcription regulation</keyword>
<keyword evidence="12" id="KW-0010">Activator</keyword>